<dbReference type="EMBL" id="CP051006">
    <property type="protein sequence ID" value="QNT94701.1"/>
    <property type="molecule type" value="Genomic_DNA"/>
</dbReference>
<gene>
    <name evidence="1" type="ORF">HEP81_04424</name>
</gene>
<dbReference type="KEGG" id="sgf:HEP81_04424"/>
<organism evidence="1 2">
    <name type="scientific">Streptomyces griseofuscus</name>
    <dbReference type="NCBI Taxonomy" id="146922"/>
    <lineage>
        <taxon>Bacteria</taxon>
        <taxon>Bacillati</taxon>
        <taxon>Actinomycetota</taxon>
        <taxon>Actinomycetes</taxon>
        <taxon>Kitasatosporales</taxon>
        <taxon>Streptomycetaceae</taxon>
        <taxon>Streptomyces</taxon>
    </lineage>
</organism>
<sequence>MLYIVNSTAAYLAAIPHIPDEMSDVTGVHAFHVRTFRC</sequence>
<accession>A0A7H1Q321</accession>
<evidence type="ECO:0000313" key="2">
    <source>
        <dbReference type="Proteomes" id="UP000516422"/>
    </source>
</evidence>
<proteinExistence type="predicted"/>
<evidence type="ECO:0000313" key="1">
    <source>
        <dbReference type="EMBL" id="QNT94701.1"/>
    </source>
</evidence>
<dbReference type="Proteomes" id="UP000516422">
    <property type="component" value="Chromosome"/>
</dbReference>
<reference evidence="1 2" key="1">
    <citation type="submission" date="2020-04" db="EMBL/GenBank/DDBJ databases">
        <title>Characterization and engineering of Streptomyces griseofuscus DSM40191 as a potential heterologous host for expression of BGCs.</title>
        <authorList>
            <person name="Gren T."/>
            <person name="Whitford C.M."/>
            <person name="Mohite O.S."/>
            <person name="Joergensen T.S."/>
            <person name="Nielsen J.B."/>
            <person name="Lee S.Y."/>
            <person name="Weber T."/>
        </authorList>
    </citation>
    <scope>NUCLEOTIDE SEQUENCE [LARGE SCALE GENOMIC DNA]</scope>
    <source>
        <strain evidence="1 2">DSM 40191</strain>
    </source>
</reference>
<dbReference type="AlphaFoldDB" id="A0A7H1Q321"/>
<protein>
    <submittedName>
        <fullName evidence="1">Uncharacterized protein</fullName>
    </submittedName>
</protein>
<name>A0A7H1Q321_9ACTN</name>